<dbReference type="RefSeq" id="WP_074796207.1">
    <property type="nucleotide sequence ID" value="NZ_FOVJ01000002.1"/>
</dbReference>
<accession>A0A1I5ARJ7</accession>
<dbReference type="Pfam" id="PF13444">
    <property type="entry name" value="Acetyltransf_5"/>
    <property type="match status" value="1"/>
</dbReference>
<dbReference type="NCBIfam" id="TIGR03694">
    <property type="entry name" value="exosort_acyl"/>
    <property type="match status" value="1"/>
</dbReference>
<proteinExistence type="predicted"/>
<dbReference type="OrthoDB" id="582214at2"/>
<keyword evidence="2" id="KW-1185">Reference proteome</keyword>
<evidence type="ECO:0000313" key="2">
    <source>
        <dbReference type="Proteomes" id="UP000183107"/>
    </source>
</evidence>
<protein>
    <submittedName>
        <fullName evidence="1">N-acyl amino acid synthase, PEP-CTERM/exosortase system-associated</fullName>
    </submittedName>
</protein>
<evidence type="ECO:0000313" key="1">
    <source>
        <dbReference type="EMBL" id="SFN65020.1"/>
    </source>
</evidence>
<dbReference type="InterPro" id="IPR016181">
    <property type="entry name" value="Acyl_CoA_acyltransferase"/>
</dbReference>
<dbReference type="AlphaFoldDB" id="A0A1I5ARJ7"/>
<dbReference type="Gene3D" id="3.40.630.30">
    <property type="match status" value="1"/>
</dbReference>
<sequence>MFLPEIFNLGSAFKQYFEIVPAYSRELKDEVYRVRHQVYCEDLEFESVQPDRREIDEHDPYSLHLLMRSVKTNEFVGCTRIVCPRPENPGYPLPFETTCAATLDRSIIDPALLPRHRIAEVSRLAVISRYRRRKGEANSAIGISREDFGTPKQPRFPFIPIGLYLGTTELARLNGIDTLFVLTERRQVAHFSKLGVKLQVIGKAVEHRGERVPSVMNVTSIIDNMRSVFRSLYRTIAEDVERGIKQE</sequence>
<organism evidence="1 2">
    <name type="scientific">Nitrosospira briensis</name>
    <dbReference type="NCBI Taxonomy" id="35799"/>
    <lineage>
        <taxon>Bacteria</taxon>
        <taxon>Pseudomonadati</taxon>
        <taxon>Pseudomonadota</taxon>
        <taxon>Betaproteobacteria</taxon>
        <taxon>Nitrosomonadales</taxon>
        <taxon>Nitrosomonadaceae</taxon>
        <taxon>Nitrosospira</taxon>
    </lineage>
</organism>
<dbReference type="STRING" id="1266925.GCA_000619905_01337"/>
<dbReference type="EMBL" id="FOVJ01000002">
    <property type="protein sequence ID" value="SFN65020.1"/>
    <property type="molecule type" value="Genomic_DNA"/>
</dbReference>
<reference evidence="2" key="1">
    <citation type="submission" date="2016-10" db="EMBL/GenBank/DDBJ databases">
        <authorList>
            <person name="Varghese N."/>
        </authorList>
    </citation>
    <scope>NUCLEOTIDE SEQUENCE [LARGE SCALE GENOMIC DNA]</scope>
    <source>
        <strain evidence="2">Nsp8</strain>
    </source>
</reference>
<name>A0A1I5ARJ7_9PROT</name>
<dbReference type="SUPFAM" id="SSF55729">
    <property type="entry name" value="Acyl-CoA N-acyltransferases (Nat)"/>
    <property type="match status" value="1"/>
</dbReference>
<gene>
    <name evidence="1" type="ORF">SAMN05216386_1502</name>
</gene>
<dbReference type="Proteomes" id="UP000183107">
    <property type="component" value="Unassembled WGS sequence"/>
</dbReference>
<dbReference type="InterPro" id="IPR022484">
    <property type="entry name" value="PEP-CTERM/exosrtase_acylTfrase"/>
</dbReference>